<proteinExistence type="predicted"/>
<evidence type="ECO:0000313" key="1">
    <source>
        <dbReference type="EMBL" id="EFA13367.1"/>
    </source>
</evidence>
<accession>D7GYD8</accession>
<gene>
    <name evidence="1" type="primary">GLEAN_00156</name>
    <name evidence="1" type="ORF">TcasGA2_TC000156</name>
</gene>
<dbReference type="EMBL" id="KQ972790">
    <property type="protein sequence ID" value="EFA13367.1"/>
    <property type="molecule type" value="Genomic_DNA"/>
</dbReference>
<name>D7GYD8_TRICA</name>
<sequence length="152" mass="17908">MQRSFDFVHSTDEVRRLRSTALKIVIFLSDVYLHVLPTATKCSVHLTLYIVQTKYDVCEYRRSTTFAKYNTQNRDFLVRRLFARAADCDEMQRSFDFVHSTDEVRRLRSTALKIVIFLSDVYLHVLPTATKCSVHSTNEVRRSQSEEVKRKH</sequence>
<reference evidence="1 2" key="2">
    <citation type="journal article" date="2010" name="Nucleic Acids Res.">
        <title>BeetleBase in 2010: revisions to provide comprehensive genomic information for Tribolium castaneum.</title>
        <authorList>
            <person name="Kim H.S."/>
            <person name="Murphy T."/>
            <person name="Xia J."/>
            <person name="Caragea D."/>
            <person name="Park Y."/>
            <person name="Beeman R.W."/>
            <person name="Lorenzen M.D."/>
            <person name="Butcher S."/>
            <person name="Manak J.R."/>
            <person name="Brown S.J."/>
        </authorList>
    </citation>
    <scope>NUCLEOTIDE SEQUENCE [LARGE SCALE GENOMIC DNA]</scope>
    <source>
        <strain evidence="1 2">Georgia GA2</strain>
    </source>
</reference>
<dbReference type="PhylomeDB" id="D7GYD8"/>
<organism evidence="1 2">
    <name type="scientific">Tribolium castaneum</name>
    <name type="common">Red flour beetle</name>
    <dbReference type="NCBI Taxonomy" id="7070"/>
    <lineage>
        <taxon>Eukaryota</taxon>
        <taxon>Metazoa</taxon>
        <taxon>Ecdysozoa</taxon>
        <taxon>Arthropoda</taxon>
        <taxon>Hexapoda</taxon>
        <taxon>Insecta</taxon>
        <taxon>Pterygota</taxon>
        <taxon>Neoptera</taxon>
        <taxon>Endopterygota</taxon>
        <taxon>Coleoptera</taxon>
        <taxon>Polyphaga</taxon>
        <taxon>Cucujiformia</taxon>
        <taxon>Tenebrionidae</taxon>
        <taxon>Tenebrionidae incertae sedis</taxon>
        <taxon>Tribolium</taxon>
    </lineage>
</organism>
<dbReference type="HOGENOM" id="CLU_1724670_0_0_1"/>
<dbReference type="InParanoid" id="D7GYD8"/>
<reference evidence="1 2" key="1">
    <citation type="journal article" date="2008" name="Nature">
        <title>The genome of the model beetle and pest Tribolium castaneum.</title>
        <authorList>
            <consortium name="Tribolium Genome Sequencing Consortium"/>
            <person name="Richards S."/>
            <person name="Gibbs R.A."/>
            <person name="Weinstock G.M."/>
            <person name="Brown S.J."/>
            <person name="Denell R."/>
            <person name="Beeman R.W."/>
            <person name="Gibbs R."/>
            <person name="Beeman R.W."/>
            <person name="Brown S.J."/>
            <person name="Bucher G."/>
            <person name="Friedrich M."/>
            <person name="Grimmelikhuijzen C.J."/>
            <person name="Klingler M."/>
            <person name="Lorenzen M."/>
            <person name="Richards S."/>
            <person name="Roth S."/>
            <person name="Schroder R."/>
            <person name="Tautz D."/>
            <person name="Zdobnov E.M."/>
            <person name="Muzny D."/>
            <person name="Gibbs R.A."/>
            <person name="Weinstock G.M."/>
            <person name="Attaway T."/>
            <person name="Bell S."/>
            <person name="Buhay C.J."/>
            <person name="Chandrabose M.N."/>
            <person name="Chavez D."/>
            <person name="Clerk-Blankenburg K.P."/>
            <person name="Cree A."/>
            <person name="Dao M."/>
            <person name="Davis C."/>
            <person name="Chacko J."/>
            <person name="Dinh H."/>
            <person name="Dugan-Rocha S."/>
            <person name="Fowler G."/>
            <person name="Garner T.T."/>
            <person name="Garnes J."/>
            <person name="Gnirke A."/>
            <person name="Hawes A."/>
            <person name="Hernandez J."/>
            <person name="Hines S."/>
            <person name="Holder M."/>
            <person name="Hume J."/>
            <person name="Jhangiani S.N."/>
            <person name="Joshi V."/>
            <person name="Khan Z.M."/>
            <person name="Jackson L."/>
            <person name="Kovar C."/>
            <person name="Kowis A."/>
            <person name="Lee S."/>
            <person name="Lewis L.R."/>
            <person name="Margolis J."/>
            <person name="Morgan M."/>
            <person name="Nazareth L.V."/>
            <person name="Nguyen N."/>
            <person name="Okwuonu G."/>
            <person name="Parker D."/>
            <person name="Richards S."/>
            <person name="Ruiz S.J."/>
            <person name="Santibanez J."/>
            <person name="Savard J."/>
            <person name="Scherer S.E."/>
            <person name="Schneider B."/>
            <person name="Sodergren E."/>
            <person name="Tautz D."/>
            <person name="Vattahil S."/>
            <person name="Villasana D."/>
            <person name="White C.S."/>
            <person name="Wright R."/>
            <person name="Park Y."/>
            <person name="Beeman R.W."/>
            <person name="Lord J."/>
            <person name="Oppert B."/>
            <person name="Lorenzen M."/>
            <person name="Brown S."/>
            <person name="Wang L."/>
            <person name="Savard J."/>
            <person name="Tautz D."/>
            <person name="Richards S."/>
            <person name="Weinstock G."/>
            <person name="Gibbs R.A."/>
            <person name="Liu Y."/>
            <person name="Worley K."/>
            <person name="Weinstock G."/>
            <person name="Elsik C.G."/>
            <person name="Reese J.T."/>
            <person name="Elhaik E."/>
            <person name="Landan G."/>
            <person name="Graur D."/>
            <person name="Arensburger P."/>
            <person name="Atkinson P."/>
            <person name="Beeman R.W."/>
            <person name="Beidler J."/>
            <person name="Brown S.J."/>
            <person name="Demuth J.P."/>
            <person name="Drury D.W."/>
            <person name="Du Y.Z."/>
            <person name="Fujiwara H."/>
            <person name="Lorenzen M."/>
            <person name="Maselli V."/>
            <person name="Osanai M."/>
            <person name="Park Y."/>
            <person name="Robertson H.M."/>
            <person name="Tu Z."/>
            <person name="Wang J.J."/>
            <person name="Wang S."/>
            <person name="Richards S."/>
            <person name="Song H."/>
            <person name="Zhang L."/>
            <person name="Sodergren E."/>
            <person name="Werner D."/>
            <person name="Stanke M."/>
            <person name="Morgenstern B."/>
            <person name="Solovyev V."/>
            <person name="Kosarev P."/>
            <person name="Brown G."/>
            <person name="Chen H.C."/>
            <person name="Ermolaeva O."/>
            <person name="Hlavina W."/>
            <person name="Kapustin Y."/>
            <person name="Kiryutin B."/>
            <person name="Kitts P."/>
            <person name="Maglott D."/>
            <person name="Pruitt K."/>
            <person name="Sapojnikov V."/>
            <person name="Souvorov A."/>
            <person name="Mackey A.J."/>
            <person name="Waterhouse R.M."/>
            <person name="Wyder S."/>
            <person name="Zdobnov E.M."/>
            <person name="Zdobnov E.M."/>
            <person name="Wyder S."/>
            <person name="Kriventseva E.V."/>
            <person name="Kadowaki T."/>
            <person name="Bork P."/>
            <person name="Aranda M."/>
            <person name="Bao R."/>
            <person name="Beermann A."/>
            <person name="Berns N."/>
            <person name="Bolognesi R."/>
            <person name="Bonneton F."/>
            <person name="Bopp D."/>
            <person name="Brown S.J."/>
            <person name="Bucher G."/>
            <person name="Butts T."/>
            <person name="Chaumot A."/>
            <person name="Denell R.E."/>
            <person name="Ferrier D.E."/>
            <person name="Friedrich M."/>
            <person name="Gordon C.M."/>
            <person name="Jindra M."/>
            <person name="Klingler M."/>
            <person name="Lan Q."/>
            <person name="Lattorff H.M."/>
            <person name="Laudet V."/>
            <person name="von Levetsow C."/>
            <person name="Liu Z."/>
            <person name="Lutz R."/>
            <person name="Lynch J.A."/>
            <person name="da Fonseca R.N."/>
            <person name="Posnien N."/>
            <person name="Reuter R."/>
            <person name="Roth S."/>
            <person name="Savard J."/>
            <person name="Schinko J.B."/>
            <person name="Schmitt C."/>
            <person name="Schoppmeier M."/>
            <person name="Schroder R."/>
            <person name="Shippy T.D."/>
            <person name="Simonnet F."/>
            <person name="Marques-Souza H."/>
            <person name="Tautz D."/>
            <person name="Tomoyasu Y."/>
            <person name="Trauner J."/>
            <person name="Van der Zee M."/>
            <person name="Vervoort M."/>
            <person name="Wittkopp N."/>
            <person name="Wimmer E.A."/>
            <person name="Yang X."/>
            <person name="Jones A.K."/>
            <person name="Sattelle D.B."/>
            <person name="Ebert P.R."/>
            <person name="Nelson D."/>
            <person name="Scott J.G."/>
            <person name="Beeman R.W."/>
            <person name="Muthukrishnan S."/>
            <person name="Kramer K.J."/>
            <person name="Arakane Y."/>
            <person name="Beeman R.W."/>
            <person name="Zhu Q."/>
            <person name="Hogenkamp D."/>
            <person name="Dixit R."/>
            <person name="Oppert B."/>
            <person name="Jiang H."/>
            <person name="Zou Z."/>
            <person name="Marshall J."/>
            <person name="Elpidina E."/>
            <person name="Vinokurov K."/>
            <person name="Oppert C."/>
            <person name="Zou Z."/>
            <person name="Evans J."/>
            <person name="Lu Z."/>
            <person name="Zhao P."/>
            <person name="Sumathipala N."/>
            <person name="Altincicek B."/>
            <person name="Vilcinskas A."/>
            <person name="Williams M."/>
            <person name="Hultmark D."/>
            <person name="Hetru C."/>
            <person name="Jiang H."/>
            <person name="Grimmelikhuijzen C.J."/>
            <person name="Hauser F."/>
            <person name="Cazzamali G."/>
            <person name="Williamson M."/>
            <person name="Park Y."/>
            <person name="Li B."/>
            <person name="Tanaka Y."/>
            <person name="Predel R."/>
            <person name="Neupert S."/>
            <person name="Schachtner J."/>
            <person name="Verleyen P."/>
            <person name="Raible F."/>
            <person name="Bork P."/>
            <person name="Friedrich M."/>
            <person name="Walden K.K."/>
            <person name="Robertson H.M."/>
            <person name="Angeli S."/>
            <person name="Foret S."/>
            <person name="Bucher G."/>
            <person name="Schuetz S."/>
            <person name="Maleszka R."/>
            <person name="Wimmer E.A."/>
            <person name="Beeman R.W."/>
            <person name="Lorenzen M."/>
            <person name="Tomoyasu Y."/>
            <person name="Miller S.C."/>
            <person name="Grossmann D."/>
            <person name="Bucher G."/>
        </authorList>
    </citation>
    <scope>NUCLEOTIDE SEQUENCE [LARGE SCALE GENOMIC DNA]</scope>
    <source>
        <strain evidence="1 2">Georgia GA2</strain>
    </source>
</reference>
<protein>
    <submittedName>
        <fullName evidence="1">Uncharacterized protein</fullName>
    </submittedName>
</protein>
<dbReference type="Proteomes" id="UP000007266">
    <property type="component" value="Unassembled WGS sequence"/>
</dbReference>
<keyword evidence="2" id="KW-1185">Reference proteome</keyword>
<dbReference type="AlphaFoldDB" id="D7GYD8"/>
<evidence type="ECO:0000313" key="2">
    <source>
        <dbReference type="Proteomes" id="UP000007266"/>
    </source>
</evidence>